<dbReference type="PROSITE" id="PS51257">
    <property type="entry name" value="PROKAR_LIPOPROTEIN"/>
    <property type="match status" value="1"/>
</dbReference>
<dbReference type="RefSeq" id="WP_061948432.1">
    <property type="nucleotide sequence ID" value="NZ_LTAO01000012.1"/>
</dbReference>
<dbReference type="PANTHER" id="PTHR35936:SF17">
    <property type="entry name" value="ARGININE-BINDING EXTRACELLULAR PROTEIN ARTP"/>
    <property type="match status" value="1"/>
</dbReference>
<dbReference type="PANTHER" id="PTHR35936">
    <property type="entry name" value="MEMBRANE-BOUND LYTIC MUREIN TRANSGLYCOSYLASE F"/>
    <property type="match status" value="1"/>
</dbReference>
<evidence type="ECO:0000313" key="7">
    <source>
        <dbReference type="EMBL" id="KYG32112.1"/>
    </source>
</evidence>
<dbReference type="STRING" id="519424.AZF04_04900"/>
<dbReference type="Gene3D" id="3.40.190.10">
    <property type="entry name" value="Periplasmic binding protein-like II"/>
    <property type="match status" value="2"/>
</dbReference>
<feature type="domain" description="Ionotropic glutamate receptor C-terminal" evidence="6">
    <location>
        <begin position="46"/>
        <end position="265"/>
    </location>
</feature>
<organism evidence="7 8">
    <name type="scientific">Alkalihalobacillus trypoxylicola</name>
    <dbReference type="NCBI Taxonomy" id="519424"/>
    <lineage>
        <taxon>Bacteria</taxon>
        <taxon>Bacillati</taxon>
        <taxon>Bacillota</taxon>
        <taxon>Bacilli</taxon>
        <taxon>Bacillales</taxon>
        <taxon>Bacillaceae</taxon>
        <taxon>Alkalihalobacillus</taxon>
    </lineage>
</organism>
<evidence type="ECO:0000259" key="6">
    <source>
        <dbReference type="SMART" id="SM00079"/>
    </source>
</evidence>
<protein>
    <submittedName>
        <fullName evidence="7">ABC transporter substrate-binding protein</fullName>
    </submittedName>
</protein>
<dbReference type="GO" id="GO:0016020">
    <property type="term" value="C:membrane"/>
    <property type="evidence" value="ECO:0007669"/>
    <property type="project" value="InterPro"/>
</dbReference>
<dbReference type="AlphaFoldDB" id="A0A162E9R2"/>
<evidence type="ECO:0000256" key="4">
    <source>
        <dbReference type="SAM" id="SignalP"/>
    </source>
</evidence>
<dbReference type="SUPFAM" id="SSF53850">
    <property type="entry name" value="Periplasmic binding protein-like II"/>
    <property type="match status" value="1"/>
</dbReference>
<dbReference type="SMART" id="SM00062">
    <property type="entry name" value="PBPb"/>
    <property type="match status" value="1"/>
</dbReference>
<reference evidence="7" key="1">
    <citation type="submission" date="2016-02" db="EMBL/GenBank/DDBJ databases">
        <title>Genome sequence of Bacillus trypoxylicola KCTC 13244(T).</title>
        <authorList>
            <person name="Jeong H."/>
            <person name="Park S.-H."/>
            <person name="Choi S.-K."/>
        </authorList>
    </citation>
    <scope>NUCLEOTIDE SEQUENCE [LARGE SCALE GENOMIC DNA]</scope>
    <source>
        <strain evidence="7">KCTC 13244</strain>
    </source>
</reference>
<feature type="chain" id="PRO_5038893512" evidence="4">
    <location>
        <begin position="23"/>
        <end position="267"/>
    </location>
</feature>
<keyword evidence="1 4" id="KW-0732">Signal</keyword>
<dbReference type="SMART" id="SM00079">
    <property type="entry name" value="PBPe"/>
    <property type="match status" value="1"/>
</dbReference>
<proteinExistence type="predicted"/>
<dbReference type="GO" id="GO:0015276">
    <property type="term" value="F:ligand-gated monoatomic ion channel activity"/>
    <property type="evidence" value="ECO:0007669"/>
    <property type="project" value="InterPro"/>
</dbReference>
<evidence type="ECO:0000313" key="8">
    <source>
        <dbReference type="Proteomes" id="UP000075806"/>
    </source>
</evidence>
<gene>
    <name evidence="7" type="ORF">AZF04_04900</name>
</gene>
<dbReference type="InterPro" id="IPR001320">
    <property type="entry name" value="Iontro_rcpt_C"/>
</dbReference>
<dbReference type="Pfam" id="PF00497">
    <property type="entry name" value="SBP_bac_3"/>
    <property type="match status" value="1"/>
</dbReference>
<feature type="domain" description="Solute-binding protein family 3/N-terminal" evidence="5">
    <location>
        <begin position="46"/>
        <end position="266"/>
    </location>
</feature>
<keyword evidence="8" id="KW-1185">Reference proteome</keyword>
<evidence type="ECO:0000259" key="5">
    <source>
        <dbReference type="SMART" id="SM00062"/>
    </source>
</evidence>
<evidence type="ECO:0000256" key="1">
    <source>
        <dbReference type="ARBA" id="ARBA00022729"/>
    </source>
</evidence>
<name>A0A162E9R2_9BACI</name>
<dbReference type="EMBL" id="LTAO01000012">
    <property type="protein sequence ID" value="KYG32112.1"/>
    <property type="molecule type" value="Genomic_DNA"/>
</dbReference>
<evidence type="ECO:0000256" key="3">
    <source>
        <dbReference type="ARBA" id="ARBA00023288"/>
    </source>
</evidence>
<keyword evidence="2" id="KW-0564">Palmitate</keyword>
<evidence type="ECO:0000256" key="2">
    <source>
        <dbReference type="ARBA" id="ARBA00023139"/>
    </source>
</evidence>
<dbReference type="Proteomes" id="UP000075806">
    <property type="component" value="Unassembled WGS sequence"/>
</dbReference>
<dbReference type="InterPro" id="IPR001638">
    <property type="entry name" value="Solute-binding_3/MltF_N"/>
</dbReference>
<comment type="caution">
    <text evidence="7">The sequence shown here is derived from an EMBL/GenBank/DDBJ whole genome shotgun (WGS) entry which is preliminary data.</text>
</comment>
<dbReference type="OrthoDB" id="9811552at2"/>
<feature type="signal peptide" evidence="4">
    <location>
        <begin position="1"/>
        <end position="22"/>
    </location>
</feature>
<keyword evidence="3" id="KW-0449">Lipoprotein</keyword>
<accession>A0A162E9R2</accession>
<sequence length="267" mass="30075">MKKQYKWAKLGFTAVLSLGVLAACGTATDNDDDTATGSDENAETTKIVMGTSADYPPYESLDLETEEIIGFDIDIAKHITDELGYELEIQDMNFDSLIPALQNNRVDFVMAGMTPTEERKKNVDFSDAYYAANNYLVFQSDNEWTSVDELEGKNIGVQLGSIQEEAADELAELHGFEVNKLNRIPEIIQELNTGRIDAILMEDMVAEGYIESQNLKFFPVETDEETSNAIAFPKDSEYTEEFNEVLVDMIESGKIDELIEKWFYSEE</sequence>